<dbReference type="Gene3D" id="3.40.50.10180">
    <property type="entry name" value="Glycerate kinase, MOFRL-like N-terminal domain"/>
    <property type="match status" value="1"/>
</dbReference>
<evidence type="ECO:0000259" key="1">
    <source>
        <dbReference type="Pfam" id="PF05161"/>
    </source>
</evidence>
<dbReference type="Pfam" id="PF05161">
    <property type="entry name" value="MOFRL"/>
    <property type="match status" value="1"/>
</dbReference>
<dbReference type="InterPro" id="IPR007835">
    <property type="entry name" value="MOFRL"/>
</dbReference>
<dbReference type="RefSeq" id="WP_210224329.1">
    <property type="nucleotide sequence ID" value="NZ_CP072801.1"/>
</dbReference>
<dbReference type="InterPro" id="IPR038614">
    <property type="entry name" value="GK_N_sf"/>
</dbReference>
<dbReference type="InterPro" id="IPR025286">
    <property type="entry name" value="MOFRL_assoc_dom"/>
</dbReference>
<reference evidence="3 4" key="1">
    <citation type="submission" date="2021-04" db="EMBL/GenBank/DDBJ databases">
        <title>Genomics, taxonomy and metabolism of representatives of sulfur bacteria of the genus Thiothrix: Thiothrix fructosivorans QT, Thiothrix unzii A1T and three new species, Thiothrix subterranea sp. nov., Thiothrix litoralis sp. nov. and 'Candidatus Thiothrix anitrata' sp. nov.</title>
        <authorList>
            <person name="Ravin N.V."/>
            <person name="Smolyakov D."/>
            <person name="Rudenko T.S."/>
            <person name="Mardanov A.V."/>
            <person name="Beletsky A.V."/>
            <person name="Markov N.D."/>
            <person name="Fomenkov A.I."/>
            <person name="Roberts R.J."/>
            <person name="Karnachuk O.V."/>
            <person name="Novikov A."/>
            <person name="Grabovich M.Y."/>
        </authorList>
    </citation>
    <scope>NUCLEOTIDE SEQUENCE [LARGE SCALE GENOMIC DNA]</scope>
    <source>
        <strain evidence="3 4">AS</strain>
    </source>
</reference>
<feature type="domain" description="MOFRL-associated" evidence="2">
    <location>
        <begin position="8"/>
        <end position="211"/>
    </location>
</feature>
<dbReference type="EMBL" id="CP072801">
    <property type="protein sequence ID" value="QTR48106.1"/>
    <property type="molecule type" value="Genomic_DNA"/>
</dbReference>
<dbReference type="Pfam" id="PF13660">
    <property type="entry name" value="DUF4147"/>
    <property type="match status" value="1"/>
</dbReference>
<sequence length="383" mass="40403">MSKHRTHLLETYAAGLAAVNGEQAVYRAMLVRGKREPCHVVAIGKAAEAMFSGAARYLKGNLQSGLLITKHGHVNSTIGDHVQIIESAHPIPDESSLQAGKALITYLQGLPAEEPILFLISGGTSSLVEVLEAGWSLPRLQQATQDMLANGVVISDINAMRRTLSLIKGGKLWQYVSERPVRCLLMSDVPGDDPAVIGSGLLFPAPREDFDWEIVASNQQALAAMAVASSSDKGLPGGVSSTVMPDFLEGDAEVVAHLCVEHLRNSEPGLYLWGAETTVQLPLNPGHGGRNQHLALAAALYLRPDDNLFLLVAGTDGTDGVTDDTGALVDNGTVQRGKSQNLDPLACFQAANAGIFLAASGDLIHTGPTGTNVMDVIIGLKLS</sequence>
<evidence type="ECO:0000259" key="2">
    <source>
        <dbReference type="Pfam" id="PF13660"/>
    </source>
</evidence>
<dbReference type="PANTHER" id="PTHR12227:SF0">
    <property type="entry name" value="GLYCERATE KINASE"/>
    <property type="match status" value="1"/>
</dbReference>
<dbReference type="PANTHER" id="PTHR12227">
    <property type="entry name" value="GLYCERATE KINASE"/>
    <property type="match status" value="1"/>
</dbReference>
<protein>
    <submittedName>
        <fullName evidence="3">DUF4147 domain-containing protein</fullName>
    </submittedName>
</protein>
<organism evidence="3 4">
    <name type="scientific">Thiothrix litoralis</name>
    <dbReference type="NCBI Taxonomy" id="2891210"/>
    <lineage>
        <taxon>Bacteria</taxon>
        <taxon>Pseudomonadati</taxon>
        <taxon>Pseudomonadota</taxon>
        <taxon>Gammaproteobacteria</taxon>
        <taxon>Thiotrichales</taxon>
        <taxon>Thiotrichaceae</taxon>
        <taxon>Thiothrix</taxon>
    </lineage>
</organism>
<dbReference type="Proteomes" id="UP000672039">
    <property type="component" value="Chromosome"/>
</dbReference>
<proteinExistence type="predicted"/>
<accession>A0ABX7WXS1</accession>
<keyword evidence="4" id="KW-1185">Reference proteome</keyword>
<dbReference type="InterPro" id="IPR039760">
    <property type="entry name" value="MOFRL_protein"/>
</dbReference>
<feature type="domain" description="MOFRL" evidence="1">
    <location>
        <begin position="271"/>
        <end position="375"/>
    </location>
</feature>
<gene>
    <name evidence="3" type="ORF">J9253_09410</name>
</gene>
<dbReference type="SUPFAM" id="SSF82544">
    <property type="entry name" value="GckA/TtuD-like"/>
    <property type="match status" value="1"/>
</dbReference>
<evidence type="ECO:0000313" key="3">
    <source>
        <dbReference type="EMBL" id="QTR48106.1"/>
    </source>
</evidence>
<name>A0ABX7WXS1_9GAMM</name>
<evidence type="ECO:0000313" key="4">
    <source>
        <dbReference type="Proteomes" id="UP000672039"/>
    </source>
</evidence>